<dbReference type="Proteomes" id="UP000605676">
    <property type="component" value="Unassembled WGS sequence"/>
</dbReference>
<dbReference type="EMBL" id="JAENRR010000068">
    <property type="protein sequence ID" value="MBK3519435.1"/>
    <property type="molecule type" value="Genomic_DNA"/>
</dbReference>
<comment type="caution">
    <text evidence="1">The sequence shown here is derived from an EMBL/GenBank/DDBJ whole genome shotgun (WGS) entry which is preliminary data.</text>
</comment>
<dbReference type="PROSITE" id="PS51257">
    <property type="entry name" value="PROKAR_LIPOPROTEIN"/>
    <property type="match status" value="1"/>
</dbReference>
<organism evidence="1 2">
    <name type="scientific">Carboxylicivirga marina</name>
    <dbReference type="NCBI Taxonomy" id="2800988"/>
    <lineage>
        <taxon>Bacteria</taxon>
        <taxon>Pseudomonadati</taxon>
        <taxon>Bacteroidota</taxon>
        <taxon>Bacteroidia</taxon>
        <taxon>Marinilabiliales</taxon>
        <taxon>Marinilabiliaceae</taxon>
        <taxon>Carboxylicivirga</taxon>
    </lineage>
</organism>
<evidence type="ECO:0000313" key="2">
    <source>
        <dbReference type="Proteomes" id="UP000605676"/>
    </source>
</evidence>
<evidence type="ECO:0000313" key="1">
    <source>
        <dbReference type="EMBL" id="MBK3519435.1"/>
    </source>
</evidence>
<dbReference type="SUPFAM" id="SSF117074">
    <property type="entry name" value="Hypothetical protein PA1324"/>
    <property type="match status" value="1"/>
</dbReference>
<evidence type="ECO:0008006" key="3">
    <source>
        <dbReference type="Google" id="ProtNLM"/>
    </source>
</evidence>
<accession>A0ABS1HPM9</accession>
<keyword evidence="2" id="KW-1185">Reference proteome</keyword>
<gene>
    <name evidence="1" type="ORF">JIV24_18965</name>
</gene>
<name>A0ABS1HPM9_9BACT</name>
<sequence>MKWKFLYLMSVIILMMGCEKGPGEGGQATIGGTVIIEDYNFDFSILRDTYPAQEYEVYLIYGDDDFYGDRVRTSYDGYFEFTYLREGDYTIFVYSKDKTLDYNTTSERIPIIREVSITSKKQKLIVDDMIVVK</sequence>
<dbReference type="RefSeq" id="WP_200466654.1">
    <property type="nucleotide sequence ID" value="NZ_JAENRR010000068.1"/>
</dbReference>
<protein>
    <recommendedName>
        <fullName evidence="3">Carboxypeptidase regulatory-like domain-containing protein</fullName>
    </recommendedName>
</protein>
<reference evidence="1 2" key="1">
    <citation type="submission" date="2021-01" db="EMBL/GenBank/DDBJ databases">
        <title>Carboxyliciviraga sp.nov., isolated from coastal sediments.</title>
        <authorList>
            <person name="Lu D."/>
            <person name="Zhang T."/>
        </authorList>
    </citation>
    <scope>NUCLEOTIDE SEQUENCE [LARGE SCALE GENOMIC DNA]</scope>
    <source>
        <strain evidence="1 2">N1Y132</strain>
    </source>
</reference>
<proteinExistence type="predicted"/>